<feature type="transmembrane region" description="Helical" evidence="11">
    <location>
        <begin position="151"/>
        <end position="173"/>
    </location>
</feature>
<feature type="transmembrane region" description="Helical" evidence="11">
    <location>
        <begin position="329"/>
        <end position="350"/>
    </location>
</feature>
<keyword evidence="8" id="KW-0406">Ion transport</keyword>
<evidence type="ECO:0000256" key="3">
    <source>
        <dbReference type="ARBA" id="ARBA00022448"/>
    </source>
</evidence>
<feature type="transmembrane region" description="Helical" evidence="11">
    <location>
        <begin position="362"/>
        <end position="382"/>
    </location>
</feature>
<keyword evidence="14" id="KW-1185">Reference proteome</keyword>
<dbReference type="Proteomes" id="UP001499843">
    <property type="component" value="Unassembled WGS sequence"/>
</dbReference>
<feature type="transmembrane region" description="Helical" evidence="11">
    <location>
        <begin position="88"/>
        <end position="110"/>
    </location>
</feature>
<feature type="transmembrane region" description="Helical" evidence="11">
    <location>
        <begin position="270"/>
        <end position="289"/>
    </location>
</feature>
<dbReference type="PANTHER" id="PTHR43562">
    <property type="entry name" value="NAPA-TYPE SODIUM/HYDROGEN ANTIPORTER"/>
    <property type="match status" value="1"/>
</dbReference>
<dbReference type="EMBL" id="BAAAQX010000049">
    <property type="protein sequence ID" value="GAA2215309.1"/>
    <property type="molecule type" value="Genomic_DNA"/>
</dbReference>
<keyword evidence="7" id="KW-0915">Sodium</keyword>
<evidence type="ECO:0000256" key="9">
    <source>
        <dbReference type="ARBA" id="ARBA00023136"/>
    </source>
</evidence>
<dbReference type="Gene3D" id="1.20.1530.20">
    <property type="match status" value="1"/>
</dbReference>
<evidence type="ECO:0000256" key="10">
    <source>
        <dbReference type="ARBA" id="ARBA00023201"/>
    </source>
</evidence>
<dbReference type="InterPro" id="IPR006153">
    <property type="entry name" value="Cation/H_exchanger_TM"/>
</dbReference>
<evidence type="ECO:0000256" key="8">
    <source>
        <dbReference type="ARBA" id="ARBA00023065"/>
    </source>
</evidence>
<feature type="domain" description="Cation/H+ exchanger transmembrane" evidence="12">
    <location>
        <begin position="34"/>
        <end position="413"/>
    </location>
</feature>
<evidence type="ECO:0000256" key="7">
    <source>
        <dbReference type="ARBA" id="ARBA00023053"/>
    </source>
</evidence>
<evidence type="ECO:0000313" key="14">
    <source>
        <dbReference type="Proteomes" id="UP001499843"/>
    </source>
</evidence>
<feature type="transmembrane region" description="Helical" evidence="11">
    <location>
        <begin position="53"/>
        <end position="76"/>
    </location>
</feature>
<evidence type="ECO:0000256" key="4">
    <source>
        <dbReference type="ARBA" id="ARBA00022449"/>
    </source>
</evidence>
<organism evidence="13 14">
    <name type="scientific">Nonomuraea monospora</name>
    <dbReference type="NCBI Taxonomy" id="568818"/>
    <lineage>
        <taxon>Bacteria</taxon>
        <taxon>Bacillati</taxon>
        <taxon>Actinomycetota</taxon>
        <taxon>Actinomycetes</taxon>
        <taxon>Streptosporangiales</taxon>
        <taxon>Streptosporangiaceae</taxon>
        <taxon>Nonomuraea</taxon>
    </lineage>
</organism>
<evidence type="ECO:0000259" key="12">
    <source>
        <dbReference type="Pfam" id="PF00999"/>
    </source>
</evidence>
<comment type="caution">
    <text evidence="13">The sequence shown here is derived from an EMBL/GenBank/DDBJ whole genome shotgun (WGS) entry which is preliminary data.</text>
</comment>
<evidence type="ECO:0000256" key="11">
    <source>
        <dbReference type="SAM" id="Phobius"/>
    </source>
</evidence>
<evidence type="ECO:0000256" key="1">
    <source>
        <dbReference type="ARBA" id="ARBA00004141"/>
    </source>
</evidence>
<keyword evidence="10" id="KW-0739">Sodium transport</keyword>
<protein>
    <recommendedName>
        <fullName evidence="12">Cation/H+ exchanger transmembrane domain-containing protein</fullName>
    </recommendedName>
</protein>
<name>A0ABN3D0J6_9ACTN</name>
<feature type="transmembrane region" description="Helical" evidence="11">
    <location>
        <begin position="122"/>
        <end position="139"/>
    </location>
</feature>
<dbReference type="Pfam" id="PF00999">
    <property type="entry name" value="Na_H_Exchanger"/>
    <property type="match status" value="1"/>
</dbReference>
<keyword evidence="5 11" id="KW-0812">Transmembrane</keyword>
<feature type="transmembrane region" description="Helical" evidence="11">
    <location>
        <begin position="185"/>
        <end position="207"/>
    </location>
</feature>
<dbReference type="InterPro" id="IPR038770">
    <property type="entry name" value="Na+/solute_symporter_sf"/>
</dbReference>
<evidence type="ECO:0000256" key="5">
    <source>
        <dbReference type="ARBA" id="ARBA00022692"/>
    </source>
</evidence>
<comment type="similarity">
    <text evidence="2">Belongs to the monovalent cation:proton antiporter 2 (CPA2) transporter (TC 2.A.37) family.</text>
</comment>
<gene>
    <name evidence="13" type="ORF">GCM10009850_107760</name>
</gene>
<evidence type="ECO:0000313" key="13">
    <source>
        <dbReference type="EMBL" id="GAA2215309.1"/>
    </source>
</evidence>
<proteinExistence type="inferred from homology"/>
<keyword evidence="9 11" id="KW-0472">Membrane</keyword>
<reference evidence="13 14" key="1">
    <citation type="journal article" date="2019" name="Int. J. Syst. Evol. Microbiol.">
        <title>The Global Catalogue of Microorganisms (GCM) 10K type strain sequencing project: providing services to taxonomists for standard genome sequencing and annotation.</title>
        <authorList>
            <consortium name="The Broad Institute Genomics Platform"/>
            <consortium name="The Broad Institute Genome Sequencing Center for Infectious Disease"/>
            <person name="Wu L."/>
            <person name="Ma J."/>
        </authorList>
    </citation>
    <scope>NUCLEOTIDE SEQUENCE [LARGE SCALE GENOMIC DNA]</scope>
    <source>
        <strain evidence="13 14">JCM 16114</strain>
    </source>
</reference>
<keyword evidence="6 11" id="KW-1133">Transmembrane helix</keyword>
<keyword evidence="4" id="KW-0050">Antiport</keyword>
<evidence type="ECO:0000256" key="6">
    <source>
        <dbReference type="ARBA" id="ARBA00022989"/>
    </source>
</evidence>
<feature type="transmembrane region" description="Helical" evidence="11">
    <location>
        <begin position="20"/>
        <end position="41"/>
    </location>
</feature>
<evidence type="ECO:0000256" key="2">
    <source>
        <dbReference type="ARBA" id="ARBA00005551"/>
    </source>
</evidence>
<dbReference type="PANTHER" id="PTHR43562:SF3">
    <property type="entry name" value="SODIUM ION_PROTON EXCHANGER (EUROFUNG)"/>
    <property type="match status" value="1"/>
</dbReference>
<feature type="transmembrane region" description="Helical" evidence="11">
    <location>
        <begin position="301"/>
        <end position="317"/>
    </location>
</feature>
<accession>A0ABN3D0J6</accession>
<comment type="subcellular location">
    <subcellularLocation>
        <location evidence="1">Membrane</location>
        <topology evidence="1">Multi-pass membrane protein</topology>
    </subcellularLocation>
</comment>
<dbReference type="RefSeq" id="WP_344493957.1">
    <property type="nucleotide sequence ID" value="NZ_BAAAQX010000049.1"/>
</dbReference>
<feature type="transmembrane region" description="Helical" evidence="11">
    <location>
        <begin position="394"/>
        <end position="412"/>
    </location>
</feature>
<sequence>MTNPSIVATPPVPPLGTHLLLVFLLQVGVLLLVAVALGRLAVRWKMPAVVGELCAGVILGPSLLQQAAPALGAWLLPRDAEQFHLLDVVGQLGVLLLVGITGSHLDLGLVRRQGATAAKVSLFGLVIPFALGVGAGLLPSPLAAGSPDRTVFALFLGVAMCVSAIPVIAKTLFDMNLLHRNIGQLTLVAGMVDDVFGWVMLSIVSVMATTGLAARNVVLSIAYVLAVLLFAALVGKPLIARLYRRVRTPSTVTAVTVALVLLSAAGTHALGLEAVFGAFVMGILIGAWGKPDPAGLAPLRAVVLAVLAPVFFATAGLRMDLTALARPEILGAGLLVLAVAVAGKFAGAFLGARLSRLTSWEALALGAGMNARGVIEVIVAMVGLRLGVLNLETYTIIILVAVVTSLMAPPILRVAMARVAVTEEENLRNDDDPRPATAPRSPA</sequence>
<feature type="transmembrane region" description="Helical" evidence="11">
    <location>
        <begin position="213"/>
        <end position="234"/>
    </location>
</feature>
<keyword evidence="3" id="KW-0813">Transport</keyword>